<keyword evidence="1" id="KW-0285">Flavoprotein</keyword>
<dbReference type="AlphaFoldDB" id="A0A846XG85"/>
<accession>A0A846XG85</accession>
<gene>
    <name evidence="5" type="ORF">HGA13_11070</name>
</gene>
<keyword evidence="6" id="KW-1185">Reference proteome</keyword>
<dbReference type="Gene3D" id="1.20.140.10">
    <property type="entry name" value="Butyryl-CoA Dehydrogenase, subunit A, domain 3"/>
    <property type="match status" value="1"/>
</dbReference>
<dbReference type="Pfam" id="PF00441">
    <property type="entry name" value="Acyl-CoA_dh_1"/>
    <property type="match status" value="1"/>
</dbReference>
<dbReference type="InterPro" id="IPR009075">
    <property type="entry name" value="AcylCo_DH/oxidase_C"/>
</dbReference>
<dbReference type="GO" id="GO:0003995">
    <property type="term" value="F:acyl-CoA dehydrogenase activity"/>
    <property type="evidence" value="ECO:0007669"/>
    <property type="project" value="TreeGrafter"/>
</dbReference>
<sequence length="297" mass="31522">MDAAEQILLTDTLRGTMAAATGAELHSALRDLGWYELLTDSADIAVPLAFRLLGEAGAHAPLINDVLAHAAGHPFGESIPLPFTGGRWVLWRDDTGPAHGGTPDEAQQNGPVVLLDPELPLITVGRPTESPAAEPVPLAQARRALAWWLTGSARAMLALARRHALERVQFGKPVAGFQAIRHRLAETLVAIEGAEAALAVGPSDAHHRAHPESAVPQQYDSLAAALAKAAAGRAALVTARHCQQVLGGIGFTAEHEFHHHYRRVLVLDGLLGSSRDLTREAGATLRELGYAPRLAQL</sequence>
<dbReference type="EMBL" id="JAAXOO010000002">
    <property type="protein sequence ID" value="NKY33613.1"/>
    <property type="molecule type" value="Genomic_DNA"/>
</dbReference>
<evidence type="ECO:0000256" key="1">
    <source>
        <dbReference type="ARBA" id="ARBA00022630"/>
    </source>
</evidence>
<dbReference type="SUPFAM" id="SSF47203">
    <property type="entry name" value="Acyl-CoA dehydrogenase C-terminal domain-like"/>
    <property type="match status" value="1"/>
</dbReference>
<keyword evidence="2" id="KW-0274">FAD</keyword>
<organism evidence="5 6">
    <name type="scientific">Nocardia speluncae</name>
    <dbReference type="NCBI Taxonomy" id="419477"/>
    <lineage>
        <taxon>Bacteria</taxon>
        <taxon>Bacillati</taxon>
        <taxon>Actinomycetota</taxon>
        <taxon>Actinomycetes</taxon>
        <taxon>Mycobacteriales</taxon>
        <taxon>Nocardiaceae</taxon>
        <taxon>Nocardia</taxon>
    </lineage>
</organism>
<name>A0A846XG85_9NOCA</name>
<comment type="caution">
    <text evidence="5">The sequence shown here is derived from an EMBL/GenBank/DDBJ whole genome shotgun (WGS) entry which is preliminary data.</text>
</comment>
<evidence type="ECO:0000256" key="2">
    <source>
        <dbReference type="ARBA" id="ARBA00022827"/>
    </source>
</evidence>
<dbReference type="PANTHER" id="PTHR43884">
    <property type="entry name" value="ACYL-COA DEHYDROGENASE"/>
    <property type="match status" value="1"/>
</dbReference>
<evidence type="ECO:0000259" key="4">
    <source>
        <dbReference type="Pfam" id="PF00441"/>
    </source>
</evidence>
<dbReference type="Proteomes" id="UP000565715">
    <property type="component" value="Unassembled WGS sequence"/>
</dbReference>
<feature type="domain" description="Acyl-CoA dehydrogenase/oxidase C-terminal" evidence="4">
    <location>
        <begin position="138"/>
        <end position="274"/>
    </location>
</feature>
<reference evidence="5 6" key="1">
    <citation type="submission" date="2020-04" db="EMBL/GenBank/DDBJ databases">
        <title>MicrobeNet Type strains.</title>
        <authorList>
            <person name="Nicholson A.C."/>
        </authorList>
    </citation>
    <scope>NUCLEOTIDE SEQUENCE [LARGE SCALE GENOMIC DNA]</scope>
    <source>
        <strain evidence="5 6">DSM 45078</strain>
    </source>
</reference>
<dbReference type="InterPro" id="IPR036250">
    <property type="entry name" value="AcylCo_DH-like_C"/>
</dbReference>
<evidence type="ECO:0000313" key="5">
    <source>
        <dbReference type="EMBL" id="NKY33613.1"/>
    </source>
</evidence>
<evidence type="ECO:0000313" key="6">
    <source>
        <dbReference type="Proteomes" id="UP000565715"/>
    </source>
</evidence>
<evidence type="ECO:0000256" key="3">
    <source>
        <dbReference type="ARBA" id="ARBA00023002"/>
    </source>
</evidence>
<keyword evidence="3" id="KW-0560">Oxidoreductase</keyword>
<proteinExistence type="predicted"/>
<dbReference type="PANTHER" id="PTHR43884:SF20">
    <property type="entry name" value="ACYL-COA DEHYDROGENASE FADE28"/>
    <property type="match status" value="1"/>
</dbReference>
<protein>
    <submittedName>
        <fullName evidence="5">Acyl-CoA dehydrogenase</fullName>
    </submittedName>
</protein>